<gene>
    <name evidence="2" type="ORF">ACFSYC_15390</name>
</gene>
<comment type="caution">
    <text evidence="2">The sequence shown here is derived from an EMBL/GenBank/DDBJ whole genome shotgun (WGS) entry which is preliminary data.</text>
</comment>
<feature type="chain" id="PRO_5046166069" evidence="1">
    <location>
        <begin position="23"/>
        <end position="406"/>
    </location>
</feature>
<dbReference type="EMBL" id="JBHUON010000020">
    <property type="protein sequence ID" value="MFD2866080.1"/>
    <property type="molecule type" value="Genomic_DNA"/>
</dbReference>
<dbReference type="Proteomes" id="UP001597601">
    <property type="component" value="Unassembled WGS sequence"/>
</dbReference>
<dbReference type="SUPFAM" id="SSF82171">
    <property type="entry name" value="DPP6 N-terminal domain-like"/>
    <property type="match status" value="1"/>
</dbReference>
<keyword evidence="1" id="KW-0732">Signal</keyword>
<accession>A0ABW5XQM2</accession>
<dbReference type="RefSeq" id="WP_377129402.1">
    <property type="nucleotide sequence ID" value="NZ_JBHUON010000020.1"/>
</dbReference>
<sequence>MRLIKLISCFTLYFLIALNSKAQLSMFPAVSVPVQITPNGKEHLFASYYGINSWSKNQHFATVLETDVQFRIPTALDTATLGLVDMRTNKFLPLTKTTAWNFQQGCMAHWLATNPDSVIIYNDMRNGKYVSVIMNVITRKELKILPYPIGGVSPDGKEAVVINFSRLRITRTDYGYDGGGQDAQPSVRFPVNDGIFLLNLKTGSIKPVVSFAQLRSQVPEIKNPNGIEYIGHVLFSKGGSKLFFLARAIPDWNTTSFTINKDGSDLKRCFPDNWGGSHFDWLDDQRLLITALYEGKKNSHILFTVGQSNFRKLGSGKLDYDGHGTFSPDGKWMVTDTYPARNRDQTITLLNMKTDSVLTLGNYREPPEFKDGWRADIHCRWSPNGDLIGFNSTHTGSRQVYVIKVK</sequence>
<dbReference type="Pfam" id="PF07676">
    <property type="entry name" value="PD40"/>
    <property type="match status" value="1"/>
</dbReference>
<feature type="signal peptide" evidence="1">
    <location>
        <begin position="1"/>
        <end position="22"/>
    </location>
</feature>
<dbReference type="InterPro" id="IPR011659">
    <property type="entry name" value="WD40"/>
</dbReference>
<protein>
    <submittedName>
        <fullName evidence="2">TolB family protein</fullName>
    </submittedName>
</protein>
<dbReference type="Gene3D" id="2.130.10.10">
    <property type="entry name" value="YVTN repeat-like/Quinoprotein amine dehydrogenase"/>
    <property type="match status" value="1"/>
</dbReference>
<organism evidence="2 3">
    <name type="scientific">Mucilaginibacter antarcticus</name>
    <dbReference type="NCBI Taxonomy" id="1855725"/>
    <lineage>
        <taxon>Bacteria</taxon>
        <taxon>Pseudomonadati</taxon>
        <taxon>Bacteroidota</taxon>
        <taxon>Sphingobacteriia</taxon>
        <taxon>Sphingobacteriales</taxon>
        <taxon>Sphingobacteriaceae</taxon>
        <taxon>Mucilaginibacter</taxon>
    </lineage>
</organism>
<evidence type="ECO:0000256" key="1">
    <source>
        <dbReference type="SAM" id="SignalP"/>
    </source>
</evidence>
<reference evidence="3" key="1">
    <citation type="journal article" date="2019" name="Int. J. Syst. Evol. Microbiol.">
        <title>The Global Catalogue of Microorganisms (GCM) 10K type strain sequencing project: providing services to taxonomists for standard genome sequencing and annotation.</title>
        <authorList>
            <consortium name="The Broad Institute Genomics Platform"/>
            <consortium name="The Broad Institute Genome Sequencing Center for Infectious Disease"/>
            <person name="Wu L."/>
            <person name="Ma J."/>
        </authorList>
    </citation>
    <scope>NUCLEOTIDE SEQUENCE [LARGE SCALE GENOMIC DNA]</scope>
    <source>
        <strain evidence="3">KCTC 52232</strain>
    </source>
</reference>
<proteinExistence type="predicted"/>
<evidence type="ECO:0000313" key="3">
    <source>
        <dbReference type="Proteomes" id="UP001597601"/>
    </source>
</evidence>
<keyword evidence="3" id="KW-1185">Reference proteome</keyword>
<dbReference type="InterPro" id="IPR015943">
    <property type="entry name" value="WD40/YVTN_repeat-like_dom_sf"/>
</dbReference>
<name>A0ABW5XQM2_9SPHI</name>
<evidence type="ECO:0000313" key="2">
    <source>
        <dbReference type="EMBL" id="MFD2866080.1"/>
    </source>
</evidence>